<keyword evidence="3" id="KW-1185">Reference proteome</keyword>
<dbReference type="EMBL" id="KV722401">
    <property type="protein sequence ID" value="OCH90593.1"/>
    <property type="molecule type" value="Genomic_DNA"/>
</dbReference>
<sequence length="51" mass="5080">MFASITRAIALATVLLSVIAVSNAAPTTFPPISIPPGDGHGAPCGKPFVCT</sequence>
<protein>
    <submittedName>
        <fullName evidence="2">Uncharacterized protein</fullName>
    </submittedName>
</protein>
<dbReference type="AlphaFoldDB" id="A0A8E2AUI5"/>
<organism evidence="2 3">
    <name type="scientific">Obba rivulosa</name>
    <dbReference type="NCBI Taxonomy" id="1052685"/>
    <lineage>
        <taxon>Eukaryota</taxon>
        <taxon>Fungi</taxon>
        <taxon>Dikarya</taxon>
        <taxon>Basidiomycota</taxon>
        <taxon>Agaricomycotina</taxon>
        <taxon>Agaricomycetes</taxon>
        <taxon>Polyporales</taxon>
        <taxon>Gelatoporiaceae</taxon>
        <taxon>Obba</taxon>
    </lineage>
</organism>
<evidence type="ECO:0000256" key="1">
    <source>
        <dbReference type="SAM" id="SignalP"/>
    </source>
</evidence>
<name>A0A8E2AUI5_9APHY</name>
<keyword evidence="1" id="KW-0732">Signal</keyword>
<dbReference type="Proteomes" id="UP000250043">
    <property type="component" value="Unassembled WGS sequence"/>
</dbReference>
<gene>
    <name evidence="2" type="ORF">OBBRIDRAFT_793147</name>
</gene>
<evidence type="ECO:0000313" key="3">
    <source>
        <dbReference type="Proteomes" id="UP000250043"/>
    </source>
</evidence>
<evidence type="ECO:0000313" key="2">
    <source>
        <dbReference type="EMBL" id="OCH90593.1"/>
    </source>
</evidence>
<proteinExistence type="predicted"/>
<accession>A0A8E2AUI5</accession>
<reference evidence="2 3" key="1">
    <citation type="submission" date="2016-07" db="EMBL/GenBank/DDBJ databases">
        <title>Draft genome of the white-rot fungus Obba rivulosa 3A-2.</title>
        <authorList>
            <consortium name="DOE Joint Genome Institute"/>
            <person name="Miettinen O."/>
            <person name="Riley R."/>
            <person name="Acob R."/>
            <person name="Barry K."/>
            <person name="Cullen D."/>
            <person name="De Vries R."/>
            <person name="Hainaut M."/>
            <person name="Hatakka A."/>
            <person name="Henrissat B."/>
            <person name="Hilden K."/>
            <person name="Kuo R."/>
            <person name="Labutti K."/>
            <person name="Lipzen A."/>
            <person name="Makela M.R."/>
            <person name="Sandor L."/>
            <person name="Spatafora J.W."/>
            <person name="Grigoriev I.V."/>
            <person name="Hibbett D.S."/>
        </authorList>
    </citation>
    <scope>NUCLEOTIDE SEQUENCE [LARGE SCALE GENOMIC DNA]</scope>
    <source>
        <strain evidence="2 3">3A-2</strain>
    </source>
</reference>
<feature type="chain" id="PRO_5034476115" evidence="1">
    <location>
        <begin position="25"/>
        <end position="51"/>
    </location>
</feature>
<feature type="signal peptide" evidence="1">
    <location>
        <begin position="1"/>
        <end position="24"/>
    </location>
</feature>